<keyword evidence="5" id="KW-0175">Coiled coil</keyword>
<keyword evidence="2 4" id="KW-0863">Zinc-finger</keyword>
<dbReference type="Pfam" id="PF00569">
    <property type="entry name" value="ZZ"/>
    <property type="match status" value="1"/>
</dbReference>
<evidence type="ECO:0000256" key="1">
    <source>
        <dbReference type="ARBA" id="ARBA00022723"/>
    </source>
</evidence>
<accession>W4GQI2</accession>
<dbReference type="OrthoDB" id="661148at2759"/>
<dbReference type="Gene3D" id="3.30.60.90">
    <property type="match status" value="1"/>
</dbReference>
<dbReference type="CDD" id="cd02249">
    <property type="entry name" value="ZZ"/>
    <property type="match status" value="1"/>
</dbReference>
<feature type="compositionally biased region" description="Polar residues" evidence="6">
    <location>
        <begin position="131"/>
        <end position="145"/>
    </location>
</feature>
<dbReference type="PROSITE" id="PS01357">
    <property type="entry name" value="ZF_ZZ_1"/>
    <property type="match status" value="1"/>
</dbReference>
<dbReference type="InterPro" id="IPR043145">
    <property type="entry name" value="Znf_ZZ_sf"/>
</dbReference>
<feature type="compositionally biased region" description="Basic and acidic residues" evidence="6">
    <location>
        <begin position="148"/>
        <end position="159"/>
    </location>
</feature>
<feature type="coiled-coil region" evidence="5">
    <location>
        <begin position="174"/>
        <end position="208"/>
    </location>
</feature>
<keyword evidence="3" id="KW-0862">Zinc</keyword>
<evidence type="ECO:0000256" key="5">
    <source>
        <dbReference type="SAM" id="Coils"/>
    </source>
</evidence>
<evidence type="ECO:0000313" key="8">
    <source>
        <dbReference type="EMBL" id="ETV81128.1"/>
    </source>
</evidence>
<dbReference type="PANTHER" id="PTHR20930">
    <property type="entry name" value="OVARIAN CARCINOMA ANTIGEN CA125-RELATED"/>
    <property type="match status" value="1"/>
</dbReference>
<dbReference type="InterPro" id="IPR000433">
    <property type="entry name" value="Znf_ZZ"/>
</dbReference>
<dbReference type="GO" id="GO:0008270">
    <property type="term" value="F:zinc ion binding"/>
    <property type="evidence" value="ECO:0007669"/>
    <property type="project" value="UniProtKB-KW"/>
</dbReference>
<evidence type="ECO:0000256" key="4">
    <source>
        <dbReference type="PROSITE-ProRule" id="PRU00228"/>
    </source>
</evidence>
<protein>
    <recommendedName>
        <fullName evidence="7">ZZ-type domain-containing protein</fullName>
    </recommendedName>
</protein>
<dbReference type="AlphaFoldDB" id="W4GQI2"/>
<dbReference type="PANTHER" id="PTHR20930:SF0">
    <property type="entry name" value="PROTEIN ILRUN"/>
    <property type="match status" value="1"/>
</dbReference>
<dbReference type="GeneID" id="20807721"/>
<dbReference type="STRING" id="112090.W4GQI2"/>
<sequence length="757" mass="84666">MDEERPSLMHRQSMHSNEDMYARKQNAIEQNKVLQDQLVGKMRELSFLETEYVKTKREATEWKKKFDYVFRENELLSVETAKLDAAQKQIGFLHQEIQFKSEETEALRGLVTALEASNKKNRRRNMDALNTAITSANARSSSGSEITDGGRKSSDKESEVSALRSENSLLVKDLDRKDHELKLKDDEIKLLKERIQELESTLDTEQAMHFSRLKESQESIGKLETQLARHHIHDDVRVSNDSINNTPPSTPPPMPTQQFFRDDDDDSMDSKWKLHTDVLPTAAPYDRAVLDAFLDKVPFAHRDGASRILRVLLGTNERLSMETNMVLQNVSAELVAELKHTILPWLKAKHHVKVAYFHLTRHIVATDVKLVLEPREQEFISTSGPAECASHVFLGPAPYDNKLVLHTMRTLHADRARFVSSPDAEAVAAAAGEDTLEMESLPPTLFRRLSATPSFMGEADNTATSSRRGGGGGFLSNSFLGGSITGSIPAAGSDGATSSRGGGGLTKSFLGSIATAAKTVVMKNFEKKQTHPGTRCAVCSISPIVGDRFRCATCEGYDLCSNCYAFGAHGLENTDDMFGRVQELVLARCPRLAQEAELLELLRFEICRSNLRKFSFVANWLADIVQGRSTKDLRARAIEVPSIRREIRKQFVPLLMMVVSDRMDIEVKTEWELELNSELEKNLKTGHNACLEVLRIWVADKFSTTSPFVERSLHRYNKEGDDDAGPALPPADVPDTPTEAADDAPKTDDSKYLFQEV</sequence>
<evidence type="ECO:0000256" key="2">
    <source>
        <dbReference type="ARBA" id="ARBA00022771"/>
    </source>
</evidence>
<keyword evidence="1" id="KW-0479">Metal-binding</keyword>
<feature type="region of interest" description="Disordered" evidence="6">
    <location>
        <begin position="716"/>
        <end position="749"/>
    </location>
</feature>
<feature type="region of interest" description="Disordered" evidence="6">
    <location>
        <begin position="131"/>
        <end position="164"/>
    </location>
</feature>
<dbReference type="RefSeq" id="XP_009828986.1">
    <property type="nucleotide sequence ID" value="XM_009830684.1"/>
</dbReference>
<dbReference type="SMART" id="SM00291">
    <property type="entry name" value="ZnF_ZZ"/>
    <property type="match status" value="1"/>
</dbReference>
<evidence type="ECO:0000256" key="3">
    <source>
        <dbReference type="ARBA" id="ARBA00022833"/>
    </source>
</evidence>
<dbReference type="VEuPathDB" id="FungiDB:H257_05725"/>
<dbReference type="PROSITE" id="PS50135">
    <property type="entry name" value="ZF_ZZ_2"/>
    <property type="match status" value="1"/>
</dbReference>
<dbReference type="SUPFAM" id="SSF57850">
    <property type="entry name" value="RING/U-box"/>
    <property type="match status" value="1"/>
</dbReference>
<evidence type="ECO:0000256" key="6">
    <source>
        <dbReference type="SAM" id="MobiDB-lite"/>
    </source>
</evidence>
<name>W4GQI2_APHAT</name>
<feature type="domain" description="ZZ-type" evidence="7">
    <location>
        <begin position="531"/>
        <end position="586"/>
    </location>
</feature>
<organism evidence="8">
    <name type="scientific">Aphanomyces astaci</name>
    <name type="common">Crayfish plague agent</name>
    <dbReference type="NCBI Taxonomy" id="112090"/>
    <lineage>
        <taxon>Eukaryota</taxon>
        <taxon>Sar</taxon>
        <taxon>Stramenopiles</taxon>
        <taxon>Oomycota</taxon>
        <taxon>Saprolegniomycetes</taxon>
        <taxon>Saprolegniales</taxon>
        <taxon>Verrucalvaceae</taxon>
        <taxon>Aphanomyces</taxon>
    </lineage>
</organism>
<proteinExistence type="predicted"/>
<gene>
    <name evidence="8" type="ORF">H257_05725</name>
</gene>
<dbReference type="EMBL" id="KI913124">
    <property type="protein sequence ID" value="ETV81128.1"/>
    <property type="molecule type" value="Genomic_DNA"/>
</dbReference>
<feature type="coiled-coil region" evidence="5">
    <location>
        <begin position="17"/>
        <end position="103"/>
    </location>
</feature>
<evidence type="ECO:0000259" key="7">
    <source>
        <dbReference type="PROSITE" id="PS50135"/>
    </source>
</evidence>
<reference evidence="8" key="1">
    <citation type="submission" date="2013-12" db="EMBL/GenBank/DDBJ databases">
        <title>The Genome Sequence of Aphanomyces astaci APO3.</title>
        <authorList>
            <consortium name="The Broad Institute Genomics Platform"/>
            <person name="Russ C."/>
            <person name="Tyler B."/>
            <person name="van West P."/>
            <person name="Dieguez-Uribeondo J."/>
            <person name="Young S.K."/>
            <person name="Zeng Q."/>
            <person name="Gargeya S."/>
            <person name="Fitzgerald M."/>
            <person name="Abouelleil A."/>
            <person name="Alvarado L."/>
            <person name="Chapman S.B."/>
            <person name="Gainer-Dewar J."/>
            <person name="Goldberg J."/>
            <person name="Griggs A."/>
            <person name="Gujja S."/>
            <person name="Hansen M."/>
            <person name="Howarth C."/>
            <person name="Imamovic A."/>
            <person name="Ireland A."/>
            <person name="Larimer J."/>
            <person name="McCowan C."/>
            <person name="Murphy C."/>
            <person name="Pearson M."/>
            <person name="Poon T.W."/>
            <person name="Priest M."/>
            <person name="Roberts A."/>
            <person name="Saif S."/>
            <person name="Shea T."/>
            <person name="Sykes S."/>
            <person name="Wortman J."/>
            <person name="Nusbaum C."/>
            <person name="Birren B."/>
        </authorList>
    </citation>
    <scope>NUCLEOTIDE SEQUENCE [LARGE SCALE GENOMIC DNA]</scope>
    <source>
        <strain evidence="8">APO3</strain>
    </source>
</reference>